<comment type="caution">
    <text evidence="5">The sequence shown here is derived from an EMBL/GenBank/DDBJ whole genome shotgun (WGS) entry which is preliminary data.</text>
</comment>
<dbReference type="CDD" id="cd00090">
    <property type="entry name" value="HTH_ARSR"/>
    <property type="match status" value="1"/>
</dbReference>
<keyword evidence="6" id="KW-1185">Reference proteome</keyword>
<evidence type="ECO:0000256" key="1">
    <source>
        <dbReference type="ARBA" id="ARBA00023015"/>
    </source>
</evidence>
<dbReference type="PROSITE" id="PS50987">
    <property type="entry name" value="HTH_ARSR_2"/>
    <property type="match status" value="1"/>
</dbReference>
<dbReference type="PANTHER" id="PTHR33154:SF33">
    <property type="entry name" value="TRANSCRIPTIONAL REPRESSOR SDPR"/>
    <property type="match status" value="1"/>
</dbReference>
<sequence>MRDLKVSLNDGLKIFKALSNEQRLNILQALNNGPLNVNELSEKLNIPFSTTSVNLQKLQDAGLLTIEIIPGQGNQKVSSKKYDNIVVNISPVEQTENDHYVVDLPIGDFIDCKIEPTCGMANESGYIGTLDKSTTFFEPERRNAQLLWFRSGFVKYQFPNRVPHHSTIQELIFSVELCSEAPYHRLDWPSDITVTVNDIEVGTWTCPSDFGGERGLFTPSWRKNSSTQYGLLKQWKITNKGAFIDDIPLSNITINDLKIKEQPFISFEIGVKSTVENVGGVNLFGAKFGNYKQGLVMKLTHKPG</sequence>
<dbReference type="RefSeq" id="WP_335959672.1">
    <property type="nucleotide sequence ID" value="NZ_JAXBLX010000006.1"/>
</dbReference>
<keyword evidence="1" id="KW-0805">Transcription regulation</keyword>
<dbReference type="PANTHER" id="PTHR33154">
    <property type="entry name" value="TRANSCRIPTIONAL REGULATOR, ARSR FAMILY"/>
    <property type="match status" value="1"/>
</dbReference>
<dbReference type="InterPro" id="IPR051081">
    <property type="entry name" value="HTH_MetalResp_TranReg"/>
</dbReference>
<gene>
    <name evidence="5" type="ORF">ACFFHM_15045</name>
</gene>
<reference evidence="5 6" key="1">
    <citation type="submission" date="2024-09" db="EMBL/GenBank/DDBJ databases">
        <authorList>
            <person name="Sun Q."/>
            <person name="Mori K."/>
        </authorList>
    </citation>
    <scope>NUCLEOTIDE SEQUENCE [LARGE SCALE GENOMIC DNA]</scope>
    <source>
        <strain evidence="5 6">NCAIM B.02610</strain>
    </source>
</reference>
<dbReference type="Pfam" id="PF01022">
    <property type="entry name" value="HTH_5"/>
    <property type="match status" value="1"/>
</dbReference>
<dbReference type="SMART" id="SM00418">
    <property type="entry name" value="HTH_ARSR"/>
    <property type="match status" value="1"/>
</dbReference>
<keyword evidence="3" id="KW-0804">Transcription</keyword>
<dbReference type="EMBL" id="JBHLUX010000036">
    <property type="protein sequence ID" value="MFC0471777.1"/>
    <property type="molecule type" value="Genomic_DNA"/>
</dbReference>
<evidence type="ECO:0000259" key="4">
    <source>
        <dbReference type="PROSITE" id="PS50987"/>
    </source>
</evidence>
<organism evidence="5 6">
    <name type="scientific">Halalkalibacter kiskunsagensis</name>
    <dbReference type="NCBI Taxonomy" id="1548599"/>
    <lineage>
        <taxon>Bacteria</taxon>
        <taxon>Bacillati</taxon>
        <taxon>Bacillota</taxon>
        <taxon>Bacilli</taxon>
        <taxon>Bacillales</taxon>
        <taxon>Bacillaceae</taxon>
        <taxon>Halalkalibacter</taxon>
    </lineage>
</organism>
<accession>A0ABV6KEM0</accession>
<dbReference type="InterPro" id="IPR036390">
    <property type="entry name" value="WH_DNA-bd_sf"/>
</dbReference>
<dbReference type="SUPFAM" id="SSF46785">
    <property type="entry name" value="Winged helix' DNA-binding domain"/>
    <property type="match status" value="1"/>
</dbReference>
<proteinExistence type="predicted"/>
<feature type="domain" description="HTH arsR-type" evidence="4">
    <location>
        <begin position="4"/>
        <end position="97"/>
    </location>
</feature>
<dbReference type="Proteomes" id="UP001589838">
    <property type="component" value="Unassembled WGS sequence"/>
</dbReference>
<evidence type="ECO:0000256" key="3">
    <source>
        <dbReference type="ARBA" id="ARBA00023163"/>
    </source>
</evidence>
<dbReference type="Gene3D" id="1.10.10.10">
    <property type="entry name" value="Winged helix-like DNA-binding domain superfamily/Winged helix DNA-binding domain"/>
    <property type="match status" value="1"/>
</dbReference>
<evidence type="ECO:0000313" key="5">
    <source>
        <dbReference type="EMBL" id="MFC0471777.1"/>
    </source>
</evidence>
<name>A0ABV6KEM0_9BACI</name>
<evidence type="ECO:0000256" key="2">
    <source>
        <dbReference type="ARBA" id="ARBA00023125"/>
    </source>
</evidence>
<dbReference type="InterPro" id="IPR001845">
    <property type="entry name" value="HTH_ArsR_DNA-bd_dom"/>
</dbReference>
<keyword evidence="2" id="KW-0238">DNA-binding</keyword>
<protein>
    <submittedName>
        <fullName evidence="5">ArsR/SmtB family transcription factor</fullName>
    </submittedName>
</protein>
<evidence type="ECO:0000313" key="6">
    <source>
        <dbReference type="Proteomes" id="UP001589838"/>
    </source>
</evidence>
<dbReference type="InterPro" id="IPR036388">
    <property type="entry name" value="WH-like_DNA-bd_sf"/>
</dbReference>
<dbReference type="InterPro" id="IPR011991">
    <property type="entry name" value="ArsR-like_HTH"/>
</dbReference>